<keyword evidence="1" id="KW-0472">Membrane</keyword>
<keyword evidence="1" id="KW-0812">Transmembrane</keyword>
<evidence type="ECO:0000256" key="1">
    <source>
        <dbReference type="SAM" id="Phobius"/>
    </source>
</evidence>
<organism evidence="2 3">
    <name type="scientific">Lentinula raphanica</name>
    <dbReference type="NCBI Taxonomy" id="153919"/>
    <lineage>
        <taxon>Eukaryota</taxon>
        <taxon>Fungi</taxon>
        <taxon>Dikarya</taxon>
        <taxon>Basidiomycota</taxon>
        <taxon>Agaricomycotina</taxon>
        <taxon>Agaricomycetes</taxon>
        <taxon>Agaricomycetidae</taxon>
        <taxon>Agaricales</taxon>
        <taxon>Marasmiineae</taxon>
        <taxon>Omphalotaceae</taxon>
        <taxon>Lentinula</taxon>
    </lineage>
</organism>
<sequence length="167" mass="19000">MIQTILNTIIILLWILMLELNFYQLAASAETSKMVFTATTTPGEALGHSSPFPNMVHVHSHQPISVDYGDFSQPNLDYKDKGKKKEISRFIYCPPFNPILMEGDRWRRRYLETLPEISAGDICDIITMMGESRIRDDFLYKVVASGLLTSKQAGFAWDLNYSGLTEE</sequence>
<feature type="transmembrane region" description="Helical" evidence="1">
    <location>
        <begin position="6"/>
        <end position="26"/>
    </location>
</feature>
<proteinExistence type="predicted"/>
<keyword evidence="3" id="KW-1185">Reference proteome</keyword>
<comment type="caution">
    <text evidence="2">The sequence shown here is derived from an EMBL/GenBank/DDBJ whole genome shotgun (WGS) entry which is preliminary data.</text>
</comment>
<dbReference type="AlphaFoldDB" id="A0AA38NWW2"/>
<protein>
    <submittedName>
        <fullName evidence="2">Uncharacterized protein</fullName>
    </submittedName>
</protein>
<evidence type="ECO:0000313" key="3">
    <source>
        <dbReference type="Proteomes" id="UP001163846"/>
    </source>
</evidence>
<reference evidence="2" key="1">
    <citation type="submission" date="2022-08" db="EMBL/GenBank/DDBJ databases">
        <authorList>
            <consortium name="DOE Joint Genome Institute"/>
            <person name="Min B."/>
            <person name="Riley R."/>
            <person name="Sierra-Patev S."/>
            <person name="Naranjo-Ortiz M."/>
            <person name="Looney B."/>
            <person name="Konkel Z."/>
            <person name="Slot J.C."/>
            <person name="Sakamoto Y."/>
            <person name="Steenwyk J.L."/>
            <person name="Rokas A."/>
            <person name="Carro J."/>
            <person name="Camarero S."/>
            <person name="Ferreira P."/>
            <person name="Molpeceres G."/>
            <person name="Ruiz-Duenas F.J."/>
            <person name="Serrano A."/>
            <person name="Henrissat B."/>
            <person name="Drula E."/>
            <person name="Hughes K.W."/>
            <person name="Mata J.L."/>
            <person name="Ishikawa N.K."/>
            <person name="Vargas-Isla R."/>
            <person name="Ushijima S."/>
            <person name="Smith C.A."/>
            <person name="Ahrendt S."/>
            <person name="Andreopoulos W."/>
            <person name="He G."/>
            <person name="Labutti K."/>
            <person name="Lipzen A."/>
            <person name="Ng V."/>
            <person name="Sandor L."/>
            <person name="Barry K."/>
            <person name="Martinez A.T."/>
            <person name="Xiao Y."/>
            <person name="Gibbons J.G."/>
            <person name="Terashima K."/>
            <person name="Hibbett D.S."/>
            <person name="Grigoriev I.V."/>
        </authorList>
    </citation>
    <scope>NUCLEOTIDE SEQUENCE</scope>
    <source>
        <strain evidence="2">TFB9207</strain>
    </source>
</reference>
<dbReference type="EMBL" id="MU807068">
    <property type="protein sequence ID" value="KAJ3832129.1"/>
    <property type="molecule type" value="Genomic_DNA"/>
</dbReference>
<name>A0AA38NWW2_9AGAR</name>
<gene>
    <name evidence="2" type="ORF">F5878DRAFT_647039</name>
</gene>
<keyword evidence="1" id="KW-1133">Transmembrane helix</keyword>
<accession>A0AA38NWW2</accession>
<dbReference type="Proteomes" id="UP001163846">
    <property type="component" value="Unassembled WGS sequence"/>
</dbReference>
<evidence type="ECO:0000313" key="2">
    <source>
        <dbReference type="EMBL" id="KAJ3832129.1"/>
    </source>
</evidence>